<dbReference type="SUPFAM" id="SSF56112">
    <property type="entry name" value="Protein kinase-like (PK-like)"/>
    <property type="match status" value="1"/>
</dbReference>
<dbReference type="EMBL" id="JBAMMX010000024">
    <property type="protein sequence ID" value="KAK6915885.1"/>
    <property type="molecule type" value="Genomic_DNA"/>
</dbReference>
<dbReference type="InterPro" id="IPR011009">
    <property type="entry name" value="Kinase-like_dom_sf"/>
</dbReference>
<dbReference type="GO" id="GO:0005524">
    <property type="term" value="F:ATP binding"/>
    <property type="evidence" value="ECO:0007669"/>
    <property type="project" value="UniProtKB-UniRule"/>
</dbReference>
<comment type="similarity">
    <text evidence="6">Belongs to the protein kinase superfamily.</text>
</comment>
<sequence length="349" mass="38531">MNAAKSQFLSLDSDKWVKGKIVGKGSFGTVHLGMNKLTGGLFVVKSADSKAGLKSLQNEANILENLNSRYIVRSLGKSTSTESSKGEPKMCLFMEYMAGGSISDVADKFGGILDEQVIRLYTKNILYGLDYLHKKGIVHRDIKCKNVLLDSLGNAKLADFGSAITLNGENPYTGLVGFDKESICGTPLWMAPEVLRNEGIDFASDIWSLGCTVVEMARGRPPWSESISNPFSAVMRIACGNEIPKFPKNLSKEGMDFLIKCLDRNPRNRWTAEELLCHPFVSSDDATPNVGMECYGRSPTSILDISQCEVDCNSRILELGKKIPFSARCCEETIIGREIERECEWITVR</sequence>
<evidence type="ECO:0000259" key="7">
    <source>
        <dbReference type="PROSITE" id="PS50011"/>
    </source>
</evidence>
<keyword evidence="4 5" id="KW-0067">ATP-binding</keyword>
<evidence type="ECO:0000313" key="9">
    <source>
        <dbReference type="Proteomes" id="UP001370490"/>
    </source>
</evidence>
<keyword evidence="6" id="KW-0723">Serine/threonine-protein kinase</keyword>
<evidence type="ECO:0000256" key="3">
    <source>
        <dbReference type="ARBA" id="ARBA00022777"/>
    </source>
</evidence>
<proteinExistence type="inferred from homology"/>
<protein>
    <submittedName>
        <fullName evidence="8">Protein kinase domain</fullName>
    </submittedName>
</protein>
<evidence type="ECO:0000256" key="6">
    <source>
        <dbReference type="RuleBase" id="RU000304"/>
    </source>
</evidence>
<comment type="caution">
    <text evidence="8">The sequence shown here is derived from an EMBL/GenBank/DDBJ whole genome shotgun (WGS) entry which is preliminary data.</text>
</comment>
<accession>A0AAN8YXH3</accession>
<dbReference type="InterPro" id="IPR008271">
    <property type="entry name" value="Ser/Thr_kinase_AS"/>
</dbReference>
<reference evidence="8 9" key="1">
    <citation type="submission" date="2023-12" db="EMBL/GenBank/DDBJ databases">
        <title>A high-quality genome assembly for Dillenia turbinata (Dilleniales).</title>
        <authorList>
            <person name="Chanderbali A."/>
        </authorList>
    </citation>
    <scope>NUCLEOTIDE SEQUENCE [LARGE SCALE GENOMIC DNA]</scope>
    <source>
        <strain evidence="8">LSX21</strain>
        <tissue evidence="8">Leaf</tissue>
    </source>
</reference>
<dbReference type="Pfam" id="PF00069">
    <property type="entry name" value="Pkinase"/>
    <property type="match status" value="1"/>
</dbReference>
<keyword evidence="3 8" id="KW-0418">Kinase</keyword>
<dbReference type="PROSITE" id="PS00108">
    <property type="entry name" value="PROTEIN_KINASE_ST"/>
    <property type="match status" value="1"/>
</dbReference>
<evidence type="ECO:0000256" key="2">
    <source>
        <dbReference type="ARBA" id="ARBA00022741"/>
    </source>
</evidence>
<feature type="domain" description="Protein kinase" evidence="7">
    <location>
        <begin position="16"/>
        <end position="281"/>
    </location>
</feature>
<dbReference type="PANTHER" id="PTHR48011">
    <property type="entry name" value="CCR4-NOT TRANSCRIPTIONAL COMPLEX SUBUNIT CAF120-RELATED"/>
    <property type="match status" value="1"/>
</dbReference>
<evidence type="ECO:0000256" key="1">
    <source>
        <dbReference type="ARBA" id="ARBA00022679"/>
    </source>
</evidence>
<keyword evidence="2 5" id="KW-0547">Nucleotide-binding</keyword>
<dbReference type="AlphaFoldDB" id="A0AAN8YXH3"/>
<dbReference type="PROSITE" id="PS00107">
    <property type="entry name" value="PROTEIN_KINASE_ATP"/>
    <property type="match status" value="1"/>
</dbReference>
<feature type="binding site" evidence="5">
    <location>
        <position position="45"/>
    </location>
    <ligand>
        <name>ATP</name>
        <dbReference type="ChEBI" id="CHEBI:30616"/>
    </ligand>
</feature>
<organism evidence="8 9">
    <name type="scientific">Dillenia turbinata</name>
    <dbReference type="NCBI Taxonomy" id="194707"/>
    <lineage>
        <taxon>Eukaryota</taxon>
        <taxon>Viridiplantae</taxon>
        <taxon>Streptophyta</taxon>
        <taxon>Embryophyta</taxon>
        <taxon>Tracheophyta</taxon>
        <taxon>Spermatophyta</taxon>
        <taxon>Magnoliopsida</taxon>
        <taxon>eudicotyledons</taxon>
        <taxon>Gunneridae</taxon>
        <taxon>Pentapetalae</taxon>
        <taxon>Dilleniales</taxon>
        <taxon>Dilleniaceae</taxon>
        <taxon>Dillenia</taxon>
    </lineage>
</organism>
<dbReference type="PANTHER" id="PTHR48011:SF5">
    <property type="entry name" value="PROTEIN KINASE DOMAIN-CONTAINING PROTEIN"/>
    <property type="match status" value="1"/>
</dbReference>
<evidence type="ECO:0000313" key="8">
    <source>
        <dbReference type="EMBL" id="KAK6915885.1"/>
    </source>
</evidence>
<dbReference type="Gene3D" id="1.10.510.10">
    <property type="entry name" value="Transferase(Phosphotransferase) domain 1"/>
    <property type="match status" value="1"/>
</dbReference>
<keyword evidence="9" id="KW-1185">Reference proteome</keyword>
<dbReference type="GO" id="GO:0004674">
    <property type="term" value="F:protein serine/threonine kinase activity"/>
    <property type="evidence" value="ECO:0007669"/>
    <property type="project" value="UniProtKB-KW"/>
</dbReference>
<dbReference type="GO" id="GO:0007165">
    <property type="term" value="P:signal transduction"/>
    <property type="evidence" value="ECO:0007669"/>
    <property type="project" value="TreeGrafter"/>
</dbReference>
<dbReference type="InterPro" id="IPR052751">
    <property type="entry name" value="Plant_MAPKKK"/>
</dbReference>
<name>A0AAN8YXH3_9MAGN</name>
<dbReference type="CDD" id="cd06606">
    <property type="entry name" value="STKc_MAPKKK"/>
    <property type="match status" value="1"/>
</dbReference>
<evidence type="ECO:0000256" key="5">
    <source>
        <dbReference type="PROSITE-ProRule" id="PRU10141"/>
    </source>
</evidence>
<dbReference type="InterPro" id="IPR000719">
    <property type="entry name" value="Prot_kinase_dom"/>
</dbReference>
<keyword evidence="1" id="KW-0808">Transferase</keyword>
<dbReference type="SMART" id="SM00220">
    <property type="entry name" value="S_TKc"/>
    <property type="match status" value="1"/>
</dbReference>
<dbReference type="InterPro" id="IPR017441">
    <property type="entry name" value="Protein_kinase_ATP_BS"/>
</dbReference>
<dbReference type="Proteomes" id="UP001370490">
    <property type="component" value="Unassembled WGS sequence"/>
</dbReference>
<dbReference type="PROSITE" id="PS50011">
    <property type="entry name" value="PROTEIN_KINASE_DOM"/>
    <property type="match status" value="1"/>
</dbReference>
<gene>
    <name evidence="8" type="ORF">RJ641_018746</name>
</gene>
<evidence type="ECO:0000256" key="4">
    <source>
        <dbReference type="ARBA" id="ARBA00022840"/>
    </source>
</evidence>